<proteinExistence type="predicted"/>
<dbReference type="AlphaFoldDB" id="A0A0B0MLL7"/>
<gene>
    <name evidence="2" type="ORF">F383_38884</name>
</gene>
<evidence type="ECO:0000256" key="1">
    <source>
        <dbReference type="SAM" id="Phobius"/>
    </source>
</evidence>
<feature type="transmembrane region" description="Helical" evidence="1">
    <location>
        <begin position="20"/>
        <end position="42"/>
    </location>
</feature>
<keyword evidence="1" id="KW-0812">Transmembrane</keyword>
<evidence type="ECO:0000313" key="2">
    <source>
        <dbReference type="EMBL" id="KHG00354.1"/>
    </source>
</evidence>
<dbReference type="EMBL" id="JRRC01125388">
    <property type="protein sequence ID" value="KHG00354.1"/>
    <property type="molecule type" value="Genomic_DNA"/>
</dbReference>
<comment type="caution">
    <text evidence="2">The sequence shown here is derived from an EMBL/GenBank/DDBJ whole genome shotgun (WGS) entry which is preliminary data.</text>
</comment>
<accession>A0A0B0MLL7</accession>
<organism evidence="2 3">
    <name type="scientific">Gossypium arboreum</name>
    <name type="common">Tree cotton</name>
    <name type="synonym">Gossypium nanking</name>
    <dbReference type="NCBI Taxonomy" id="29729"/>
    <lineage>
        <taxon>Eukaryota</taxon>
        <taxon>Viridiplantae</taxon>
        <taxon>Streptophyta</taxon>
        <taxon>Embryophyta</taxon>
        <taxon>Tracheophyta</taxon>
        <taxon>Spermatophyta</taxon>
        <taxon>Magnoliopsida</taxon>
        <taxon>eudicotyledons</taxon>
        <taxon>Gunneridae</taxon>
        <taxon>Pentapetalae</taxon>
        <taxon>rosids</taxon>
        <taxon>malvids</taxon>
        <taxon>Malvales</taxon>
        <taxon>Malvaceae</taxon>
        <taxon>Malvoideae</taxon>
        <taxon>Gossypium</taxon>
    </lineage>
</organism>
<sequence>MRTLELIELSLSWLMGGLHGSLAVGMALMYMHSVYLIIFRVFKG</sequence>
<name>A0A0B0MLL7_GOSAR</name>
<keyword evidence="3" id="KW-1185">Reference proteome</keyword>
<protein>
    <submittedName>
        <fullName evidence="2">Uncharacterized protein</fullName>
    </submittedName>
</protein>
<keyword evidence="1" id="KW-1133">Transmembrane helix</keyword>
<evidence type="ECO:0000313" key="3">
    <source>
        <dbReference type="Proteomes" id="UP000032142"/>
    </source>
</evidence>
<reference evidence="3" key="1">
    <citation type="submission" date="2014-09" db="EMBL/GenBank/DDBJ databases">
        <authorList>
            <person name="Mudge J."/>
            <person name="Ramaraj T."/>
            <person name="Lindquist I.E."/>
            <person name="Bharti A.K."/>
            <person name="Sundararajan A."/>
            <person name="Cameron C.T."/>
            <person name="Woodward J.E."/>
            <person name="May G.D."/>
            <person name="Brubaker C."/>
            <person name="Broadhvest J."/>
            <person name="Wilkins T.A."/>
        </authorList>
    </citation>
    <scope>NUCLEOTIDE SEQUENCE</scope>
    <source>
        <strain evidence="3">cv. AKA8401</strain>
    </source>
</reference>
<dbReference type="Proteomes" id="UP000032142">
    <property type="component" value="Unassembled WGS sequence"/>
</dbReference>
<keyword evidence="1" id="KW-0472">Membrane</keyword>